<keyword evidence="3" id="KW-1185">Reference proteome</keyword>
<evidence type="ECO:0000313" key="3">
    <source>
        <dbReference type="Proteomes" id="UP001239795"/>
    </source>
</evidence>
<keyword evidence="1" id="KW-0472">Membrane</keyword>
<gene>
    <name evidence="2" type="ORF">CMEL01_10749</name>
</gene>
<organism evidence="2 3">
    <name type="scientific">Colletotrichum melonis</name>
    <dbReference type="NCBI Taxonomy" id="1209925"/>
    <lineage>
        <taxon>Eukaryota</taxon>
        <taxon>Fungi</taxon>
        <taxon>Dikarya</taxon>
        <taxon>Ascomycota</taxon>
        <taxon>Pezizomycotina</taxon>
        <taxon>Sordariomycetes</taxon>
        <taxon>Hypocreomycetidae</taxon>
        <taxon>Glomerellales</taxon>
        <taxon>Glomerellaceae</taxon>
        <taxon>Colletotrichum</taxon>
        <taxon>Colletotrichum acutatum species complex</taxon>
    </lineage>
</organism>
<name>A0AAI9XWN3_9PEZI</name>
<dbReference type="Proteomes" id="UP001239795">
    <property type="component" value="Unassembled WGS sequence"/>
</dbReference>
<accession>A0AAI9XWN3</accession>
<keyword evidence="1" id="KW-1133">Transmembrane helix</keyword>
<protein>
    <submittedName>
        <fullName evidence="2">Uncharacterized protein</fullName>
    </submittedName>
</protein>
<feature type="transmembrane region" description="Helical" evidence="1">
    <location>
        <begin position="39"/>
        <end position="67"/>
    </location>
</feature>
<reference evidence="2 3" key="1">
    <citation type="submission" date="2016-10" db="EMBL/GenBank/DDBJ databases">
        <title>The genome sequence of Colletotrichum fioriniae PJ7.</title>
        <authorList>
            <person name="Baroncelli R."/>
        </authorList>
    </citation>
    <scope>NUCLEOTIDE SEQUENCE [LARGE SCALE GENOMIC DNA]</scope>
    <source>
        <strain evidence="2">Col 31</strain>
    </source>
</reference>
<keyword evidence="1" id="KW-0812">Transmembrane</keyword>
<proteinExistence type="predicted"/>
<sequence>MATWIMQKCLIVQPEGKENGRETGGWSVDDECRLGHRGGYLTCFVLVLAFGVGLGLETKSVCGWAVLGTKYRCLYCVCSCGMACFSIGMSTAMPVHPIVCIPVRGILLTSLVIVQTILLGSTQSLSVLPSSVQLCEVRFST</sequence>
<evidence type="ECO:0000313" key="2">
    <source>
        <dbReference type="EMBL" id="KAK1466756.1"/>
    </source>
</evidence>
<feature type="transmembrane region" description="Helical" evidence="1">
    <location>
        <begin position="74"/>
        <end position="95"/>
    </location>
</feature>
<evidence type="ECO:0000256" key="1">
    <source>
        <dbReference type="SAM" id="Phobius"/>
    </source>
</evidence>
<feature type="transmembrane region" description="Helical" evidence="1">
    <location>
        <begin position="101"/>
        <end position="120"/>
    </location>
</feature>
<dbReference type="AlphaFoldDB" id="A0AAI9XWN3"/>
<dbReference type="EMBL" id="MLGG01000002">
    <property type="protein sequence ID" value="KAK1466756.1"/>
    <property type="molecule type" value="Genomic_DNA"/>
</dbReference>
<comment type="caution">
    <text evidence="2">The sequence shown here is derived from an EMBL/GenBank/DDBJ whole genome shotgun (WGS) entry which is preliminary data.</text>
</comment>